<evidence type="ECO:0000313" key="1">
    <source>
        <dbReference type="EMBL" id="PTM86167.1"/>
    </source>
</evidence>
<gene>
    <name evidence="1" type="ORF">C7449_1194</name>
</gene>
<name>A0A2T5AHG9_MYCDI</name>
<dbReference type="EMBL" id="PZZZ01000019">
    <property type="protein sequence ID" value="PTM86167.1"/>
    <property type="molecule type" value="Genomic_DNA"/>
</dbReference>
<organism evidence="1 2">
    <name type="scientific">Mycoplana dimorpha</name>
    <dbReference type="NCBI Taxonomy" id="28320"/>
    <lineage>
        <taxon>Bacteria</taxon>
        <taxon>Pseudomonadati</taxon>
        <taxon>Pseudomonadota</taxon>
        <taxon>Alphaproteobacteria</taxon>
        <taxon>Hyphomicrobiales</taxon>
        <taxon>Rhizobiaceae</taxon>
        <taxon>Mycoplana</taxon>
    </lineage>
</organism>
<dbReference type="AlphaFoldDB" id="A0A2T5AHG9"/>
<protein>
    <submittedName>
        <fullName evidence="1">Uncharacterized protein</fullName>
    </submittedName>
</protein>
<proteinExistence type="predicted"/>
<evidence type="ECO:0000313" key="2">
    <source>
        <dbReference type="Proteomes" id="UP000241247"/>
    </source>
</evidence>
<dbReference type="Proteomes" id="UP000241247">
    <property type="component" value="Unassembled WGS sequence"/>
</dbReference>
<dbReference type="RefSeq" id="WP_146165129.1">
    <property type="nucleotide sequence ID" value="NZ_JBHEEX010000031.1"/>
</dbReference>
<accession>A0A2T5AHG9</accession>
<reference evidence="1 2" key="1">
    <citation type="submission" date="2018-04" db="EMBL/GenBank/DDBJ databases">
        <title>Genomic Encyclopedia of Type Strains, Phase IV (KMG-IV): sequencing the most valuable type-strain genomes for metagenomic binning, comparative biology and taxonomic classification.</title>
        <authorList>
            <person name="Goeker M."/>
        </authorList>
    </citation>
    <scope>NUCLEOTIDE SEQUENCE [LARGE SCALE GENOMIC DNA]</scope>
    <source>
        <strain evidence="1 2">DSM 7138</strain>
    </source>
</reference>
<keyword evidence="2" id="KW-1185">Reference proteome</keyword>
<comment type="caution">
    <text evidence="1">The sequence shown here is derived from an EMBL/GenBank/DDBJ whole genome shotgun (WGS) entry which is preliminary data.</text>
</comment>
<sequence>MQTSITFSPLCQKVIEMGLARAIRQASEEMRTLRSAGGWASGSRGLQLCIVAAFARRWQTAITTARQGQGSEIQIDVHSDRSETWTMKPSAHKDFPALVMLGRAATIEVPRLAPGFKDMQHEIESLIFRLEQDTASEDMPEAYSNEAAPDGSNVIPFARRIPS</sequence>